<dbReference type="RefSeq" id="WP_229569072.1">
    <property type="nucleotide sequence ID" value="NZ_AP025226.1"/>
</dbReference>
<dbReference type="EMBL" id="AP025226">
    <property type="protein sequence ID" value="BDB98695.1"/>
    <property type="molecule type" value="Genomic_DNA"/>
</dbReference>
<organism evidence="1 2">
    <name type="scientific">Saccharolobus caldissimus</name>
    <dbReference type="NCBI Taxonomy" id="1702097"/>
    <lineage>
        <taxon>Archaea</taxon>
        <taxon>Thermoproteota</taxon>
        <taxon>Thermoprotei</taxon>
        <taxon>Sulfolobales</taxon>
        <taxon>Sulfolobaceae</taxon>
        <taxon>Saccharolobus</taxon>
    </lineage>
</organism>
<name>A0AAQ4CSB4_9CREN</name>
<dbReference type="GeneID" id="68866443"/>
<reference evidence="1 2" key="1">
    <citation type="journal article" date="2022" name="Microbiol. Resour. Announc.">
        <title>Complete Genome Sequence of the Hyperthermophilic and Acidophilic Archaeon Saccharolobus caldissimus Strain HS-3T.</title>
        <authorList>
            <person name="Sakai H.D."/>
            <person name="Kurosawa N."/>
        </authorList>
    </citation>
    <scope>NUCLEOTIDE SEQUENCE [LARGE SCALE GENOMIC DNA]</scope>
    <source>
        <strain evidence="1 2">JCM32116</strain>
    </source>
</reference>
<dbReference type="KEGG" id="scas:SACC_17120"/>
<proteinExistence type="predicted"/>
<dbReference type="Proteomes" id="UP001319921">
    <property type="component" value="Chromosome"/>
</dbReference>
<sequence length="196" mass="23495">MISVEPISREAFYKRLVELGFKLVKRYKDGSEAYESNKYFVILDYSTKDYREYYIFEDLAVVDKTRAFWKPEKMEETFNVKEDIEMLKNIMDKVKQALIAENSRVSGVGRNVYNAYKDKRELTIVYVYNKIYKDDVEKSEMYNIVKALICEILTEDYIYKYIEFNLIPCDISSLEREVRENYVLVTNKENLLKLFI</sequence>
<accession>A0AAQ4CSB4</accession>
<evidence type="ECO:0000313" key="2">
    <source>
        <dbReference type="Proteomes" id="UP001319921"/>
    </source>
</evidence>
<keyword evidence="2" id="KW-1185">Reference proteome</keyword>
<evidence type="ECO:0000313" key="1">
    <source>
        <dbReference type="EMBL" id="BDB98695.1"/>
    </source>
</evidence>
<protein>
    <submittedName>
        <fullName evidence="1">Uncharacterized protein</fullName>
    </submittedName>
</protein>
<dbReference type="AlphaFoldDB" id="A0AAQ4CSB4"/>
<gene>
    <name evidence="1" type="ORF">SACC_17120</name>
</gene>